<evidence type="ECO:0000313" key="3">
    <source>
        <dbReference type="Proteomes" id="UP001165652"/>
    </source>
</evidence>
<accession>A0ABT5JCU2</accession>
<evidence type="ECO:0000259" key="1">
    <source>
        <dbReference type="SMART" id="SM00470"/>
    </source>
</evidence>
<comment type="caution">
    <text evidence="2">The sequence shown here is derived from an EMBL/GenBank/DDBJ whole genome shotgun (WGS) entry which is preliminary data.</text>
</comment>
<gene>
    <name evidence="2" type="ORF">PQJ73_16680</name>
</gene>
<dbReference type="SUPFAM" id="SSF110849">
    <property type="entry name" value="ParB/Sulfiredoxin"/>
    <property type="match status" value="1"/>
</dbReference>
<evidence type="ECO:0000313" key="2">
    <source>
        <dbReference type="EMBL" id="MDC7787328.1"/>
    </source>
</evidence>
<feature type="domain" description="ParB-like N-terminal" evidence="1">
    <location>
        <begin position="4"/>
        <end position="92"/>
    </location>
</feature>
<dbReference type="SMART" id="SM00470">
    <property type="entry name" value="ParB"/>
    <property type="match status" value="1"/>
</dbReference>
<dbReference type="Gene3D" id="3.90.1530.30">
    <property type="match status" value="1"/>
</dbReference>
<dbReference type="InterPro" id="IPR003115">
    <property type="entry name" value="ParB_N"/>
</dbReference>
<organism evidence="2 3">
    <name type="scientific">Rhodoplanes tepidamans</name>
    <name type="common">Rhodoplanes cryptolactis</name>
    <dbReference type="NCBI Taxonomy" id="200616"/>
    <lineage>
        <taxon>Bacteria</taxon>
        <taxon>Pseudomonadati</taxon>
        <taxon>Pseudomonadota</taxon>
        <taxon>Alphaproteobacteria</taxon>
        <taxon>Hyphomicrobiales</taxon>
        <taxon>Nitrobacteraceae</taxon>
        <taxon>Rhodoplanes</taxon>
    </lineage>
</organism>
<sequence length="279" mass="30505">MTIKTIEIEKIDASGRLRPTRPEWIEAFAEQIAAGDELPAIEVVEAGDGYRLITGKHRLEAHRQAGRTVIAAEVKDPAKYGDEASRRLREIKENFYRVGLTELDRCVAIAAWKDIYEATNPLPKRGRKSAEEIAAESAGIFSASFSKAAAEVLAISERSVQVAVKIATGIEKGVRAALALHQVADHQADLLALAQQTSTRQEAIAALLLDPEQGIDSVAVAIATLDRTPARARAAAWEKLSNRFARLKEAQQHAFFEAHHDAITLWLSKRSAGAQTTKR</sequence>
<dbReference type="Proteomes" id="UP001165652">
    <property type="component" value="Unassembled WGS sequence"/>
</dbReference>
<name>A0ABT5JCU2_RHOTP</name>
<reference evidence="2" key="2">
    <citation type="submission" date="2023-02" db="EMBL/GenBank/DDBJ databases">
        <authorList>
            <person name="Rayyan A."/>
            <person name="Meyer T."/>
            <person name="Kyndt J.A."/>
        </authorList>
    </citation>
    <scope>NUCLEOTIDE SEQUENCE</scope>
    <source>
        <strain evidence="2">DSM 9987</strain>
    </source>
</reference>
<dbReference type="Pfam" id="PF02195">
    <property type="entry name" value="ParB_N"/>
    <property type="match status" value="1"/>
</dbReference>
<dbReference type="InterPro" id="IPR036086">
    <property type="entry name" value="ParB/Sulfiredoxin_sf"/>
</dbReference>
<dbReference type="EMBL" id="JAQQLI010000026">
    <property type="protein sequence ID" value="MDC7787328.1"/>
    <property type="molecule type" value="Genomic_DNA"/>
</dbReference>
<proteinExistence type="predicted"/>
<reference evidence="2" key="1">
    <citation type="journal article" date="2023" name="Microbiol Resour">
        <title>Genome Sequences of Rhodoplanes serenus and Two Thermotolerant Strains, Rhodoplanes tepidamans and 'Rhodoplanes cryptolactis,' Further Refine the Genus.</title>
        <authorList>
            <person name="Rayyan A.A."/>
            <person name="Kyndt J.A."/>
        </authorList>
    </citation>
    <scope>NUCLEOTIDE SEQUENCE</scope>
    <source>
        <strain evidence="2">DSM 9987</strain>
    </source>
</reference>
<keyword evidence="3" id="KW-1185">Reference proteome</keyword>
<dbReference type="RefSeq" id="WP_272778168.1">
    <property type="nucleotide sequence ID" value="NZ_JAQQLI010000026.1"/>
</dbReference>
<protein>
    <recommendedName>
        <fullName evidence="1">ParB-like N-terminal domain-containing protein</fullName>
    </recommendedName>
</protein>